<feature type="region of interest" description="Disordered" evidence="12">
    <location>
        <begin position="271"/>
        <end position="483"/>
    </location>
</feature>
<keyword evidence="4 11" id="KW-0813">Transport</keyword>
<sequence>MASHQPTSGTSKVIENLQTTIDSLKSELNETKATLSETKQKYAILSKRNESMVEQLSNVKHQAEVAESLLKRKERRVLDLESQITEVASSSDSYRFQCETLKNKMQNMESDKSRLQAENERLSKSYDILQSSFNDYKLSISHSVSSLKCQIPTFIDSTKNRLAENLSQLHSSQPQIDSSYNMMLKNSKRLEELYSQKYDKVNNYLILLAESTKQHGQSTSIIMEECEDILKKLNRNEDVLLKIKNETTGNLTDLDKMREFNKRRDFSILNDSSNIHNSQSAASSTISSPSLNSPSTSASPSFAAGTSTKAKNSLSSSLSNGAAKFSEKRRISPGILDSKFNPLNNTSRGSSPEVNENDSPRERSNNNNNTVNRDRKRHSLSNIPKKDQRRRSSYRQSMNLDDHANFNSDQQDDQSHIDRRKRVISSNSPGPYSPSSSNSSTLGRSNSTRRNNNRPNNRVSSTSSNPGNNNNHRRSWQPHDIND</sequence>
<dbReference type="AlphaFoldDB" id="A0A1E3NKT5"/>
<organism evidence="13 14">
    <name type="scientific">Pichia membranifaciens NRRL Y-2026</name>
    <dbReference type="NCBI Taxonomy" id="763406"/>
    <lineage>
        <taxon>Eukaryota</taxon>
        <taxon>Fungi</taxon>
        <taxon>Dikarya</taxon>
        <taxon>Ascomycota</taxon>
        <taxon>Saccharomycotina</taxon>
        <taxon>Pichiomycetes</taxon>
        <taxon>Pichiales</taxon>
        <taxon>Pichiaceae</taxon>
        <taxon>Pichia</taxon>
    </lineage>
</organism>
<evidence type="ECO:0000256" key="12">
    <source>
        <dbReference type="SAM" id="MobiDB-lite"/>
    </source>
</evidence>
<reference evidence="13 14" key="1">
    <citation type="journal article" date="2016" name="Proc. Natl. Acad. Sci. U.S.A.">
        <title>Comparative genomics of biotechnologically important yeasts.</title>
        <authorList>
            <person name="Riley R."/>
            <person name="Haridas S."/>
            <person name="Wolfe K.H."/>
            <person name="Lopes M.R."/>
            <person name="Hittinger C.T."/>
            <person name="Goeker M."/>
            <person name="Salamov A.A."/>
            <person name="Wisecaver J.H."/>
            <person name="Long T.M."/>
            <person name="Calvey C.H."/>
            <person name="Aerts A.L."/>
            <person name="Barry K.W."/>
            <person name="Choi C."/>
            <person name="Clum A."/>
            <person name="Coughlan A.Y."/>
            <person name="Deshpande S."/>
            <person name="Douglass A.P."/>
            <person name="Hanson S.J."/>
            <person name="Klenk H.-P."/>
            <person name="LaButti K.M."/>
            <person name="Lapidus A."/>
            <person name="Lindquist E.A."/>
            <person name="Lipzen A.M."/>
            <person name="Meier-Kolthoff J.P."/>
            <person name="Ohm R.A."/>
            <person name="Otillar R.P."/>
            <person name="Pangilinan J.L."/>
            <person name="Peng Y."/>
            <person name="Rokas A."/>
            <person name="Rosa C.A."/>
            <person name="Scheuner C."/>
            <person name="Sibirny A.A."/>
            <person name="Slot J.C."/>
            <person name="Stielow J.B."/>
            <person name="Sun H."/>
            <person name="Kurtzman C.P."/>
            <person name="Blackwell M."/>
            <person name="Grigoriev I.V."/>
            <person name="Jeffries T.W."/>
        </authorList>
    </citation>
    <scope>NUCLEOTIDE SEQUENCE [LARGE SCALE GENOMIC DNA]</scope>
    <source>
        <strain evidence="13 14">NRRL Y-2026</strain>
    </source>
</reference>
<evidence type="ECO:0000256" key="9">
    <source>
        <dbReference type="ARBA" id="ARBA00023136"/>
    </source>
</evidence>
<evidence type="ECO:0000256" key="1">
    <source>
        <dbReference type="ARBA" id="ARBA00004406"/>
    </source>
</evidence>
<dbReference type="GO" id="GO:0051028">
    <property type="term" value="P:mRNA transport"/>
    <property type="evidence" value="ECO:0007669"/>
    <property type="project" value="UniProtKB-UniRule"/>
</dbReference>
<dbReference type="GeneID" id="30180978"/>
<keyword evidence="9 11" id="KW-0472">Membrane</keyword>
<name>A0A1E3NKT5_9ASCO</name>
<evidence type="ECO:0000313" key="13">
    <source>
        <dbReference type="EMBL" id="ODQ46730.1"/>
    </source>
</evidence>
<keyword evidence="7 11" id="KW-0694">RNA-binding</keyword>
<keyword evidence="5 11" id="KW-0509">mRNA transport</keyword>
<evidence type="ECO:0000256" key="5">
    <source>
        <dbReference type="ARBA" id="ARBA00022816"/>
    </source>
</evidence>
<feature type="compositionally biased region" description="Low complexity" evidence="12">
    <location>
        <begin position="425"/>
        <end position="470"/>
    </location>
</feature>
<dbReference type="InterPro" id="IPR031398">
    <property type="entry name" value="She3"/>
</dbReference>
<dbReference type="GO" id="GO:0003723">
    <property type="term" value="F:RNA binding"/>
    <property type="evidence" value="ECO:0007669"/>
    <property type="project" value="UniProtKB-KW"/>
</dbReference>
<evidence type="ECO:0000256" key="11">
    <source>
        <dbReference type="RuleBase" id="RU362142"/>
    </source>
</evidence>
<proteinExistence type="inferred from homology"/>
<dbReference type="EMBL" id="KV454003">
    <property type="protein sequence ID" value="ODQ46730.1"/>
    <property type="molecule type" value="Genomic_DNA"/>
</dbReference>
<dbReference type="Pfam" id="PF17078">
    <property type="entry name" value="SHE3"/>
    <property type="match status" value="1"/>
</dbReference>
<keyword evidence="8 11" id="KW-0175">Coiled coil</keyword>
<gene>
    <name evidence="11" type="primary">SHE3</name>
    <name evidence="13" type="ORF">PICMEDRAFT_72770</name>
</gene>
<feature type="compositionally biased region" description="Polar residues" evidence="12">
    <location>
        <begin position="394"/>
        <end position="409"/>
    </location>
</feature>
<dbReference type="SUPFAM" id="SSF90257">
    <property type="entry name" value="Myosin rod fragments"/>
    <property type="match status" value="1"/>
</dbReference>
<evidence type="ECO:0000256" key="3">
    <source>
        <dbReference type="ARBA" id="ARBA00019884"/>
    </source>
</evidence>
<dbReference type="GO" id="GO:0048309">
    <property type="term" value="P:endoplasmic reticulum inheritance"/>
    <property type="evidence" value="ECO:0007669"/>
    <property type="project" value="InterPro"/>
</dbReference>
<protein>
    <recommendedName>
        <fullName evidence="3 11">SWI5-dependent HO expression protein 3</fullName>
    </recommendedName>
</protein>
<evidence type="ECO:0000256" key="2">
    <source>
        <dbReference type="ARBA" id="ARBA00008123"/>
    </source>
</evidence>
<comment type="function">
    <text evidence="10">RNA-binding protein that binds specific mRNAs including the ASH1 mRNA, coding for a repressor of the HO endonuclease. Part of the mRNA localization machinery that restricts accumulation of certain proteins to the bud and in the daughter cell. Required for the delivery of cortical endoplasmic reticulum into the emerging bud.</text>
</comment>
<comment type="similarity">
    <text evidence="2 11">Belongs to the SHE3 family.</text>
</comment>
<accession>A0A1E3NKT5</accession>
<dbReference type="RefSeq" id="XP_019017843.1">
    <property type="nucleotide sequence ID" value="XM_019164291.1"/>
</dbReference>
<feature type="compositionally biased region" description="Polar residues" evidence="12">
    <location>
        <begin position="341"/>
        <end position="354"/>
    </location>
</feature>
<dbReference type="STRING" id="763406.A0A1E3NKT5"/>
<keyword evidence="14" id="KW-1185">Reference proteome</keyword>
<dbReference type="Gene3D" id="1.10.287.1490">
    <property type="match status" value="1"/>
</dbReference>
<comment type="subcellular location">
    <subcellularLocation>
        <location evidence="1 11">Endoplasmic reticulum membrane</location>
        <topology evidence="1 11">Peripheral membrane protein</topology>
    </subcellularLocation>
</comment>
<evidence type="ECO:0000313" key="14">
    <source>
        <dbReference type="Proteomes" id="UP000094455"/>
    </source>
</evidence>
<keyword evidence="6 11" id="KW-0256">Endoplasmic reticulum</keyword>
<evidence type="ECO:0000256" key="4">
    <source>
        <dbReference type="ARBA" id="ARBA00022448"/>
    </source>
</evidence>
<evidence type="ECO:0000256" key="7">
    <source>
        <dbReference type="ARBA" id="ARBA00022884"/>
    </source>
</evidence>
<evidence type="ECO:0000256" key="10">
    <source>
        <dbReference type="ARBA" id="ARBA00024975"/>
    </source>
</evidence>
<dbReference type="OrthoDB" id="6088208at2759"/>
<feature type="coiled-coil region" evidence="11">
    <location>
        <begin position="14"/>
        <end position="132"/>
    </location>
</feature>
<dbReference type="GO" id="GO:0005789">
    <property type="term" value="C:endoplasmic reticulum membrane"/>
    <property type="evidence" value="ECO:0007669"/>
    <property type="project" value="UniProtKB-SubCell"/>
</dbReference>
<evidence type="ECO:0000256" key="8">
    <source>
        <dbReference type="ARBA" id="ARBA00023054"/>
    </source>
</evidence>
<feature type="compositionally biased region" description="Low complexity" evidence="12">
    <location>
        <begin position="278"/>
        <end position="324"/>
    </location>
</feature>
<evidence type="ECO:0000256" key="6">
    <source>
        <dbReference type="ARBA" id="ARBA00022824"/>
    </source>
</evidence>
<dbReference type="Proteomes" id="UP000094455">
    <property type="component" value="Unassembled WGS sequence"/>
</dbReference>